<dbReference type="SMART" id="SM00320">
    <property type="entry name" value="WD40"/>
    <property type="match status" value="11"/>
</dbReference>
<keyword evidence="2" id="KW-0677">Repeat</keyword>
<evidence type="ECO:0000256" key="1">
    <source>
        <dbReference type="ARBA" id="ARBA00022574"/>
    </source>
</evidence>
<dbReference type="GO" id="GO:0046330">
    <property type="term" value="P:positive regulation of JNK cascade"/>
    <property type="evidence" value="ECO:0007669"/>
    <property type="project" value="TreeGrafter"/>
</dbReference>
<dbReference type="InterPro" id="IPR056161">
    <property type="entry name" value="WD40_MABP1-WDR62_1st"/>
</dbReference>
<evidence type="ECO:0000259" key="4">
    <source>
        <dbReference type="Pfam" id="PF24780"/>
    </source>
</evidence>
<dbReference type="InterPro" id="IPR055292">
    <property type="entry name" value="MABP1"/>
</dbReference>
<dbReference type="Pfam" id="PF24780">
    <property type="entry name" value="WD40_MABP1-WDR62_1st"/>
    <property type="match status" value="1"/>
</dbReference>
<feature type="repeat" description="WD" evidence="3">
    <location>
        <begin position="662"/>
        <end position="695"/>
    </location>
</feature>
<dbReference type="PANTHER" id="PTHR44813">
    <property type="entry name" value="MITOGEN-ACTIVATED PROTEIN KINASE-BINDING PROTEIN 1"/>
    <property type="match status" value="1"/>
</dbReference>
<name>S4R6Y0_PETMA</name>
<evidence type="ECO:0000259" key="5">
    <source>
        <dbReference type="Pfam" id="PF24782"/>
    </source>
</evidence>
<reference evidence="6" key="1">
    <citation type="submission" date="2025-08" db="UniProtKB">
        <authorList>
            <consortium name="Ensembl"/>
        </authorList>
    </citation>
    <scope>IDENTIFICATION</scope>
</reference>
<dbReference type="Ensembl" id="ENSPMAT00000000964.1">
    <property type="protein sequence ID" value="ENSPMAP00000000960.1"/>
    <property type="gene ID" value="ENSPMAG00000000876.1"/>
</dbReference>
<evidence type="ECO:0000256" key="2">
    <source>
        <dbReference type="ARBA" id="ARBA00022737"/>
    </source>
</evidence>
<sequence length="722" mass="79559">MALEKVLGITLSSSSGLCCDPKTGLVAYPAGCTVVIFNPKKGKQTHIFNASRKPITTLAFSPDGKYLVTGESGHMPAVRVWDLADRTQVSEFQRHKYGISCVAFSPNVKYVVSVGYQHDMMVNVWDWRKGALIAFNKVSSKVTAVSFSSDNSYFVTVGNRHVRFWYLDASKASKANLTVPLLGRSGLLGVQRNNFFCDVACGRGRMSSSTYCITFSGLLCEFNDKRMLEKFVDLKTPMASCIYVSEELIFCGCANGVVCVFGAEDLRNVAILPRPHCLGVDVALGVQPSHLFGSKLDARFPDTVALTYDSSNAWLTCVYNDHSLYTWDVRDARHGKRFGKVYSALYHSSCIWGVEVYPVLEESSPACLPPGSFLTCSSDSTIRVWSIDAPAATHAPPFHRNVYSNELLKVMYCDESLQSLQDLDYNPAGSTDKTDHTLTEAKLGIRALCVSPDGQHLASGDRIGTVRIHDLQFLDEVMQIDAHDSEVLCLEYSQPETGVKLLASASRDRLIHVLDVEDNYDLTQTLDDHSSSITAVKFIGGAEQLNMVSCGADKSIYFRTAMKSPDGLRFSRVHHVVAKATLYDMDVDATGKYAVVGCQDRNVRIFDVSSGKQKKCYKGSQGKDGSLIKLQMDPSGMYVATSCSDKNLTLFDFYTGECVASAFGHSEIVTGMKFSHDCKHLISVSGDSCMFLWRLPSDLTSVMQRRLGEMTQSRKPALPKQP</sequence>
<dbReference type="SUPFAM" id="SSF50978">
    <property type="entry name" value="WD40 repeat-like"/>
    <property type="match status" value="2"/>
</dbReference>
<dbReference type="GO" id="GO:0043124">
    <property type="term" value="P:negative regulation of canonical NF-kappaB signal transduction"/>
    <property type="evidence" value="ECO:0007669"/>
    <property type="project" value="TreeGrafter"/>
</dbReference>
<dbReference type="InterPro" id="IPR056162">
    <property type="entry name" value="WD40_MABP1-WDR62_2nd"/>
</dbReference>
<proteinExistence type="predicted"/>
<protein>
    <submittedName>
        <fullName evidence="6">Mitogen-activated protein kinase binding protein 1</fullName>
    </submittedName>
</protein>
<dbReference type="PANTHER" id="PTHR44813:SF1">
    <property type="entry name" value="MITOGEN-ACTIVATED PROTEIN KINASE-BINDING PROTEIN 1"/>
    <property type="match status" value="1"/>
</dbReference>
<evidence type="ECO:0000313" key="6">
    <source>
        <dbReference type="Ensembl" id="ENSPMAP00000000960.1"/>
    </source>
</evidence>
<dbReference type="PROSITE" id="PS50082">
    <property type="entry name" value="WD_REPEATS_2"/>
    <property type="match status" value="1"/>
</dbReference>
<dbReference type="AlphaFoldDB" id="S4R6Y0"/>
<accession>S4R6Y0</accession>
<keyword evidence="1 3" id="KW-0853">WD repeat</keyword>
<dbReference type="Pfam" id="PF24782">
    <property type="entry name" value="WD40_MABP1-WDR62_2nd"/>
    <property type="match status" value="1"/>
</dbReference>
<dbReference type="GeneTree" id="ENSGT00940000164564"/>
<reference evidence="6" key="2">
    <citation type="submission" date="2025-09" db="UniProtKB">
        <authorList>
            <consortium name="Ensembl"/>
        </authorList>
    </citation>
    <scope>IDENTIFICATION</scope>
</reference>
<dbReference type="GO" id="GO:0005737">
    <property type="term" value="C:cytoplasm"/>
    <property type="evidence" value="ECO:0007669"/>
    <property type="project" value="TreeGrafter"/>
</dbReference>
<dbReference type="InterPro" id="IPR001680">
    <property type="entry name" value="WD40_rpt"/>
</dbReference>
<dbReference type="OMA" id="ASYYTWA"/>
<evidence type="ECO:0000256" key="3">
    <source>
        <dbReference type="PROSITE-ProRule" id="PRU00221"/>
    </source>
</evidence>
<dbReference type="Gene3D" id="2.130.10.10">
    <property type="entry name" value="YVTN repeat-like/Quinoprotein amine dehydrogenase"/>
    <property type="match status" value="3"/>
</dbReference>
<dbReference type="InterPro" id="IPR036322">
    <property type="entry name" value="WD40_repeat_dom_sf"/>
</dbReference>
<feature type="domain" description="MABP1/WDR62 first WD40" evidence="4">
    <location>
        <begin position="15"/>
        <end position="345"/>
    </location>
</feature>
<dbReference type="HOGENOM" id="CLU_002067_2_0_1"/>
<organism evidence="6">
    <name type="scientific">Petromyzon marinus</name>
    <name type="common">Sea lamprey</name>
    <dbReference type="NCBI Taxonomy" id="7757"/>
    <lineage>
        <taxon>Eukaryota</taxon>
        <taxon>Metazoa</taxon>
        <taxon>Chordata</taxon>
        <taxon>Craniata</taxon>
        <taxon>Vertebrata</taxon>
        <taxon>Cyclostomata</taxon>
        <taxon>Hyperoartia</taxon>
        <taxon>Petromyzontiformes</taxon>
        <taxon>Petromyzontidae</taxon>
        <taxon>Petromyzon</taxon>
    </lineage>
</organism>
<dbReference type="InterPro" id="IPR015943">
    <property type="entry name" value="WD40/YVTN_repeat-like_dom_sf"/>
</dbReference>
<feature type="domain" description="MABP1/WDR62 second WD40" evidence="5">
    <location>
        <begin position="351"/>
        <end position="695"/>
    </location>
</feature>